<feature type="region of interest" description="Disordered" evidence="1">
    <location>
        <begin position="107"/>
        <end position="127"/>
    </location>
</feature>
<proteinExistence type="predicted"/>
<evidence type="ECO:0000256" key="1">
    <source>
        <dbReference type="SAM" id="MobiDB-lite"/>
    </source>
</evidence>
<protein>
    <submittedName>
        <fullName evidence="2">Uncharacterized protein</fullName>
    </submittedName>
</protein>
<keyword evidence="3" id="KW-1185">Reference proteome</keyword>
<feature type="compositionally biased region" description="Basic and acidic residues" evidence="1">
    <location>
        <begin position="234"/>
        <end position="249"/>
    </location>
</feature>
<accession>A0A136J9I0</accession>
<dbReference type="InParanoid" id="A0A136J9I0"/>
<dbReference type="AlphaFoldDB" id="A0A136J9I0"/>
<organism evidence="2 3">
    <name type="scientific">Microdochium bolleyi</name>
    <dbReference type="NCBI Taxonomy" id="196109"/>
    <lineage>
        <taxon>Eukaryota</taxon>
        <taxon>Fungi</taxon>
        <taxon>Dikarya</taxon>
        <taxon>Ascomycota</taxon>
        <taxon>Pezizomycotina</taxon>
        <taxon>Sordariomycetes</taxon>
        <taxon>Xylariomycetidae</taxon>
        <taxon>Xylariales</taxon>
        <taxon>Microdochiaceae</taxon>
        <taxon>Microdochium</taxon>
    </lineage>
</organism>
<gene>
    <name evidence="2" type="ORF">Micbo1qcDRAFT_172730</name>
</gene>
<dbReference type="EMBL" id="KQ964247">
    <property type="protein sequence ID" value="KXJ93839.1"/>
    <property type="molecule type" value="Genomic_DNA"/>
</dbReference>
<evidence type="ECO:0000313" key="3">
    <source>
        <dbReference type="Proteomes" id="UP000070501"/>
    </source>
</evidence>
<reference evidence="3" key="1">
    <citation type="submission" date="2016-02" db="EMBL/GenBank/DDBJ databases">
        <title>Draft genome sequence of Microdochium bolleyi, a fungal endophyte of beachgrass.</title>
        <authorList>
            <consortium name="DOE Joint Genome Institute"/>
            <person name="David A.S."/>
            <person name="May G."/>
            <person name="Haridas S."/>
            <person name="Lim J."/>
            <person name="Wang M."/>
            <person name="Labutti K."/>
            <person name="Lipzen A."/>
            <person name="Barry K."/>
            <person name="Grigoriev I.V."/>
        </authorList>
    </citation>
    <scope>NUCLEOTIDE SEQUENCE [LARGE SCALE GENOMIC DNA]</scope>
    <source>
        <strain evidence="3">J235TASD1</strain>
    </source>
</reference>
<sequence length="249" mass="27536">MKQPRAGFRAICRGPLAVVPAAVRKPSGWGHDILSNSNLSMHLGTRAKGIYVGRRFGAVRATRVPRSDVAESLGAARLDERENKERKSKQGDRALTMGTRPRVRVERAWASPTPPAQCSARDRQPEQQHGLRIYFVTKSGTHLPKRRHRRALRAGCNGWVWSRRKECSAAAAVLWSKVGQGTCATHELYPITCLRRTSPKVRNKRAPVASGQDSAGNSRKGNEGGEASEARTVQAKERKLRGTNEEFRG</sequence>
<evidence type="ECO:0000313" key="2">
    <source>
        <dbReference type="EMBL" id="KXJ93839.1"/>
    </source>
</evidence>
<dbReference type="Proteomes" id="UP000070501">
    <property type="component" value="Unassembled WGS sequence"/>
</dbReference>
<name>A0A136J9I0_9PEZI</name>
<feature type="region of interest" description="Disordered" evidence="1">
    <location>
        <begin position="200"/>
        <end position="249"/>
    </location>
</feature>